<dbReference type="EMBL" id="QEAO01000003">
    <property type="protein sequence ID" value="TPX37087.1"/>
    <property type="molecule type" value="Genomic_DNA"/>
</dbReference>
<evidence type="ECO:0000313" key="16">
    <source>
        <dbReference type="EMBL" id="TPX37087.1"/>
    </source>
</evidence>
<name>A0A507C7R1_9FUNG</name>
<keyword evidence="6 13" id="KW-0378">Hydrolase</keyword>
<protein>
    <recommendedName>
        <fullName evidence="13">Serine/threonine-protein phosphatase</fullName>
        <ecNumber evidence="13">3.1.3.16</ecNumber>
    </recommendedName>
</protein>
<evidence type="ECO:0000256" key="4">
    <source>
        <dbReference type="ARBA" id="ARBA00011112"/>
    </source>
</evidence>
<feature type="compositionally biased region" description="Gly residues" evidence="14">
    <location>
        <begin position="492"/>
        <end position="501"/>
    </location>
</feature>
<keyword evidence="10" id="KW-0408">Iron</keyword>
<dbReference type="RefSeq" id="XP_031027157.1">
    <property type="nucleotide sequence ID" value="XM_031167019.1"/>
</dbReference>
<evidence type="ECO:0000256" key="11">
    <source>
        <dbReference type="ARBA" id="ARBA00047761"/>
    </source>
</evidence>
<dbReference type="SMART" id="SM00156">
    <property type="entry name" value="PP2Ac"/>
    <property type="match status" value="1"/>
</dbReference>
<evidence type="ECO:0000256" key="8">
    <source>
        <dbReference type="ARBA" id="ARBA00022860"/>
    </source>
</evidence>
<evidence type="ECO:0000313" key="17">
    <source>
        <dbReference type="Proteomes" id="UP000319731"/>
    </source>
</evidence>
<evidence type="ECO:0000256" key="5">
    <source>
        <dbReference type="ARBA" id="ARBA00022723"/>
    </source>
</evidence>
<comment type="catalytic activity">
    <reaction evidence="11">
        <text>O-phospho-L-seryl-[protein] + H2O = L-seryl-[protein] + phosphate</text>
        <dbReference type="Rhea" id="RHEA:20629"/>
        <dbReference type="Rhea" id="RHEA-COMP:9863"/>
        <dbReference type="Rhea" id="RHEA-COMP:11604"/>
        <dbReference type="ChEBI" id="CHEBI:15377"/>
        <dbReference type="ChEBI" id="CHEBI:29999"/>
        <dbReference type="ChEBI" id="CHEBI:43474"/>
        <dbReference type="ChEBI" id="CHEBI:83421"/>
        <dbReference type="EC" id="3.1.3.16"/>
    </reaction>
</comment>
<evidence type="ECO:0000256" key="10">
    <source>
        <dbReference type="ARBA" id="ARBA00023004"/>
    </source>
</evidence>
<dbReference type="OrthoDB" id="5593063at2759"/>
<dbReference type="InterPro" id="IPR043360">
    <property type="entry name" value="PP2B"/>
</dbReference>
<dbReference type="CDD" id="cd07416">
    <property type="entry name" value="MPP_PP2B"/>
    <property type="match status" value="1"/>
</dbReference>
<feature type="region of interest" description="Disordered" evidence="14">
    <location>
        <begin position="464"/>
        <end position="501"/>
    </location>
</feature>
<evidence type="ECO:0000256" key="1">
    <source>
        <dbReference type="ARBA" id="ARBA00001947"/>
    </source>
</evidence>
<reference evidence="16 17" key="1">
    <citation type="journal article" date="2019" name="Sci. Rep.">
        <title>Comparative genomics of chytrid fungi reveal insights into the obligate biotrophic and pathogenic lifestyle of Synchytrium endobioticum.</title>
        <authorList>
            <person name="van de Vossenberg B.T.L.H."/>
            <person name="Warris S."/>
            <person name="Nguyen H.D.T."/>
            <person name="van Gent-Pelzer M.P.E."/>
            <person name="Joly D.L."/>
            <person name="van de Geest H.C."/>
            <person name="Bonants P.J.M."/>
            <person name="Smith D.S."/>
            <person name="Levesque C.A."/>
            <person name="van der Lee T.A.J."/>
        </authorList>
    </citation>
    <scope>NUCLEOTIDE SEQUENCE [LARGE SCALE GENOMIC DNA]</scope>
    <source>
        <strain evidence="16 17">JEL517</strain>
    </source>
</reference>
<evidence type="ECO:0000256" key="7">
    <source>
        <dbReference type="ARBA" id="ARBA00022833"/>
    </source>
</evidence>
<keyword evidence="8" id="KW-0112">Calmodulin-binding</keyword>
<dbReference type="InterPro" id="IPR041751">
    <property type="entry name" value="MPP_PP2B"/>
</dbReference>
<comment type="catalytic activity">
    <reaction evidence="12 13">
        <text>O-phospho-L-threonyl-[protein] + H2O = L-threonyl-[protein] + phosphate</text>
        <dbReference type="Rhea" id="RHEA:47004"/>
        <dbReference type="Rhea" id="RHEA-COMP:11060"/>
        <dbReference type="Rhea" id="RHEA-COMP:11605"/>
        <dbReference type="ChEBI" id="CHEBI:15377"/>
        <dbReference type="ChEBI" id="CHEBI:30013"/>
        <dbReference type="ChEBI" id="CHEBI:43474"/>
        <dbReference type="ChEBI" id="CHEBI:61977"/>
        <dbReference type="EC" id="3.1.3.16"/>
    </reaction>
</comment>
<comment type="caution">
    <text evidence="16">The sequence shown here is derived from an EMBL/GenBank/DDBJ whole genome shotgun (WGS) entry which is preliminary data.</text>
</comment>
<dbReference type="AlphaFoldDB" id="A0A507C7R1"/>
<comment type="cofactor">
    <cofactor evidence="1">
        <name>Zn(2+)</name>
        <dbReference type="ChEBI" id="CHEBI:29105"/>
    </cofactor>
</comment>
<gene>
    <name evidence="16" type="ORF">SmJEL517_g01091</name>
</gene>
<comment type="similarity">
    <text evidence="3">Belongs to the PPP phosphatase family. PP-2B subfamily.</text>
</comment>
<dbReference type="InterPro" id="IPR004843">
    <property type="entry name" value="Calcineurin-like_PHP"/>
</dbReference>
<evidence type="ECO:0000256" key="13">
    <source>
        <dbReference type="RuleBase" id="RU004273"/>
    </source>
</evidence>
<dbReference type="Proteomes" id="UP000319731">
    <property type="component" value="Unassembled WGS sequence"/>
</dbReference>
<dbReference type="InterPro" id="IPR006186">
    <property type="entry name" value="Ser/Thr-sp_prot-phosphatase"/>
</dbReference>
<evidence type="ECO:0000256" key="12">
    <source>
        <dbReference type="ARBA" id="ARBA00048336"/>
    </source>
</evidence>
<keyword evidence="7" id="KW-0862">Zinc</keyword>
<comment type="cofactor">
    <cofactor evidence="2">
        <name>Fe(3+)</name>
        <dbReference type="ChEBI" id="CHEBI:29034"/>
    </cofactor>
</comment>
<feature type="domain" description="Serine/threonine specific protein phosphatases" evidence="15">
    <location>
        <begin position="158"/>
        <end position="163"/>
    </location>
</feature>
<dbReference type="Pfam" id="PF00149">
    <property type="entry name" value="Metallophos"/>
    <property type="match status" value="1"/>
</dbReference>
<sequence>MDEDEIVPATTQRESTAEPSRTTTRQVPGVPAPIRTKLSDSEFWVDSTQTKLNLQNLRTQFAGEGRLTIAQAIWILKAATLLLSKEDNLLVLPSPIIVCGDIHGQFYDLLQLLDGNGDPATTRYLFLGDYVDRGYFSTECLLYLYACKISYPETFFMLRGNHECRRLTEYFTFKQESLFKYSEEFYEEAVTSFCALPLAAVMNKQFLCVHGGISPHLATPEDINEIDRFREPPTHGLMCDLLWADPSEEFGTEETLEFFVHNHTRGCSYYYTYNACCAFLAKNKLLSIIRAHEAQDVGYKMYKEVASTGFPSLITLFSAPNYLDVYNNKAAVLKYENNVTEMLVGVLEVCSPDELLPDRREIVKSKIRAVAKMNRNYRLLREESETISELKSKLTDQRLPYGTLSSGAEGIRNAIKGFEDARCSDIDNEKIPLSRDEDELSIQDTVFGVIQPAVESRKRSTIPLIDFPDEDDSMTFSSAPENFEDEDEGTDLGVGSGSHSV</sequence>
<evidence type="ECO:0000256" key="2">
    <source>
        <dbReference type="ARBA" id="ARBA00001965"/>
    </source>
</evidence>
<evidence type="ECO:0000256" key="3">
    <source>
        <dbReference type="ARBA" id="ARBA00009905"/>
    </source>
</evidence>
<evidence type="ECO:0000256" key="6">
    <source>
        <dbReference type="ARBA" id="ARBA00022801"/>
    </source>
</evidence>
<organism evidence="16 17">
    <name type="scientific">Synchytrium microbalum</name>
    <dbReference type="NCBI Taxonomy" id="1806994"/>
    <lineage>
        <taxon>Eukaryota</taxon>
        <taxon>Fungi</taxon>
        <taxon>Fungi incertae sedis</taxon>
        <taxon>Chytridiomycota</taxon>
        <taxon>Chytridiomycota incertae sedis</taxon>
        <taxon>Chytridiomycetes</taxon>
        <taxon>Synchytriales</taxon>
        <taxon>Synchytriaceae</taxon>
        <taxon>Synchytrium</taxon>
    </lineage>
</organism>
<dbReference type="GO" id="GO:0033192">
    <property type="term" value="F:calmodulin-dependent protein phosphatase activity"/>
    <property type="evidence" value="ECO:0007669"/>
    <property type="project" value="InterPro"/>
</dbReference>
<feature type="region of interest" description="Disordered" evidence="14">
    <location>
        <begin position="1"/>
        <end position="30"/>
    </location>
</feature>
<dbReference type="GO" id="GO:0097720">
    <property type="term" value="P:calcineurin-mediated signaling"/>
    <property type="evidence" value="ECO:0007669"/>
    <property type="project" value="InterPro"/>
</dbReference>
<comment type="subunit">
    <text evidence="4">Composed of two components (A and B), the A component is the catalytic subunit and the B component confers calcium sensitivity.</text>
</comment>
<dbReference type="PRINTS" id="PR00114">
    <property type="entry name" value="STPHPHTASE"/>
</dbReference>
<accession>A0A507C7R1</accession>
<dbReference type="GO" id="GO:0046872">
    <property type="term" value="F:metal ion binding"/>
    <property type="evidence" value="ECO:0007669"/>
    <property type="project" value="UniProtKB-KW"/>
</dbReference>
<dbReference type="PANTHER" id="PTHR45673">
    <property type="entry name" value="SERINE/THREONINE-PROTEIN PHOSPHATASE 2B CATALYTIC SUBUNIT 1-RELATED"/>
    <property type="match status" value="1"/>
</dbReference>
<dbReference type="InterPro" id="IPR029052">
    <property type="entry name" value="Metallo-depent_PP-like"/>
</dbReference>
<evidence type="ECO:0000256" key="14">
    <source>
        <dbReference type="SAM" id="MobiDB-lite"/>
    </source>
</evidence>
<dbReference type="SUPFAM" id="SSF56300">
    <property type="entry name" value="Metallo-dependent phosphatases"/>
    <property type="match status" value="1"/>
</dbReference>
<dbReference type="GO" id="GO:0005516">
    <property type="term" value="F:calmodulin binding"/>
    <property type="evidence" value="ECO:0007669"/>
    <property type="project" value="UniProtKB-KW"/>
</dbReference>
<evidence type="ECO:0000256" key="9">
    <source>
        <dbReference type="ARBA" id="ARBA00022912"/>
    </source>
</evidence>
<keyword evidence="5" id="KW-0479">Metal-binding</keyword>
<dbReference type="Gene3D" id="3.60.21.10">
    <property type="match status" value="1"/>
</dbReference>
<dbReference type="STRING" id="1806994.A0A507C7R1"/>
<dbReference type="EC" id="3.1.3.16" evidence="13"/>
<dbReference type="PROSITE" id="PS00125">
    <property type="entry name" value="SER_THR_PHOSPHATASE"/>
    <property type="match status" value="1"/>
</dbReference>
<feature type="compositionally biased region" description="Polar residues" evidence="14">
    <location>
        <begin position="9"/>
        <end position="26"/>
    </location>
</feature>
<dbReference type="GeneID" id="42002316"/>
<keyword evidence="17" id="KW-1185">Reference proteome</keyword>
<proteinExistence type="inferred from homology"/>
<evidence type="ECO:0000259" key="15">
    <source>
        <dbReference type="PROSITE" id="PS00125"/>
    </source>
</evidence>
<keyword evidence="9" id="KW-0904">Protein phosphatase</keyword>